<name>A0A1I2UCU1_9GAMM</name>
<gene>
    <name evidence="2" type="ORF">SAMN05216175_11223</name>
</gene>
<organism evidence="2 3">
    <name type="scientific">Neptunomonas qingdaonensis</name>
    <dbReference type="NCBI Taxonomy" id="1045558"/>
    <lineage>
        <taxon>Bacteria</taxon>
        <taxon>Pseudomonadati</taxon>
        <taxon>Pseudomonadota</taxon>
        <taxon>Gammaproteobacteria</taxon>
        <taxon>Oceanospirillales</taxon>
        <taxon>Oceanospirillaceae</taxon>
        <taxon>Neptunomonas</taxon>
    </lineage>
</organism>
<keyword evidence="1" id="KW-0472">Membrane</keyword>
<protein>
    <submittedName>
        <fullName evidence="2">Uncharacterized protein</fullName>
    </submittedName>
</protein>
<feature type="transmembrane region" description="Helical" evidence="1">
    <location>
        <begin position="57"/>
        <end position="80"/>
    </location>
</feature>
<keyword evidence="1" id="KW-1133">Transmembrane helix</keyword>
<sequence length="97" mass="10958">MNRPSLKRRLIKLLIKRADNYQQNLILLLSGFGLCMLGILLVTIAEFLFGQSLQQELVALLGIALIIIGILLAMVGYISLSLLRLFRFLISDEDKKK</sequence>
<proteinExistence type="predicted"/>
<keyword evidence="3" id="KW-1185">Reference proteome</keyword>
<dbReference type="AlphaFoldDB" id="A0A1I2UCU1"/>
<evidence type="ECO:0000256" key="1">
    <source>
        <dbReference type="SAM" id="Phobius"/>
    </source>
</evidence>
<accession>A0A1I2UCU1</accession>
<feature type="transmembrane region" description="Helical" evidence="1">
    <location>
        <begin position="21"/>
        <end position="45"/>
    </location>
</feature>
<reference evidence="3" key="1">
    <citation type="submission" date="2016-10" db="EMBL/GenBank/DDBJ databases">
        <authorList>
            <person name="Varghese N."/>
            <person name="Submissions S."/>
        </authorList>
    </citation>
    <scope>NUCLEOTIDE SEQUENCE [LARGE SCALE GENOMIC DNA]</scope>
    <source>
        <strain evidence="3">CGMCC 1.10971</strain>
    </source>
</reference>
<dbReference type="Proteomes" id="UP000198623">
    <property type="component" value="Unassembled WGS sequence"/>
</dbReference>
<dbReference type="EMBL" id="FOOU01000012">
    <property type="protein sequence ID" value="SFG72511.1"/>
    <property type="molecule type" value="Genomic_DNA"/>
</dbReference>
<dbReference type="OrthoDB" id="6120986at2"/>
<evidence type="ECO:0000313" key="3">
    <source>
        <dbReference type="Proteomes" id="UP000198623"/>
    </source>
</evidence>
<keyword evidence="1" id="KW-0812">Transmembrane</keyword>
<evidence type="ECO:0000313" key="2">
    <source>
        <dbReference type="EMBL" id="SFG72511.1"/>
    </source>
</evidence>
<dbReference type="STRING" id="1045558.SAMN05216175_11223"/>